<organism evidence="3 4">
    <name type="scientific">Danxiaibacter flavus</name>
    <dbReference type="NCBI Taxonomy" id="3049108"/>
    <lineage>
        <taxon>Bacteria</taxon>
        <taxon>Pseudomonadati</taxon>
        <taxon>Bacteroidota</taxon>
        <taxon>Chitinophagia</taxon>
        <taxon>Chitinophagales</taxon>
        <taxon>Chitinophagaceae</taxon>
        <taxon>Danxiaibacter</taxon>
    </lineage>
</organism>
<evidence type="ECO:0000259" key="2">
    <source>
        <dbReference type="Pfam" id="PF13568"/>
    </source>
</evidence>
<accession>A0ABV3ZNJ9</accession>
<dbReference type="Pfam" id="PF13568">
    <property type="entry name" value="OMP_b-brl_2"/>
    <property type="match status" value="1"/>
</dbReference>
<evidence type="ECO:0000313" key="3">
    <source>
        <dbReference type="EMBL" id="MEX6691135.1"/>
    </source>
</evidence>
<feature type="signal peptide" evidence="1">
    <location>
        <begin position="1"/>
        <end position="20"/>
    </location>
</feature>
<keyword evidence="1" id="KW-0732">Signal</keyword>
<dbReference type="Proteomes" id="UP001560573">
    <property type="component" value="Unassembled WGS sequence"/>
</dbReference>
<keyword evidence="4" id="KW-1185">Reference proteome</keyword>
<sequence>MKKIFLGLLFISSFCLAAKAQNNNNTQPKKPDYSKIDLSNRPNDHLLIQFGYDGWDNQNGGDSINPTGFSRHFNMYFMLDKPFKSNPHFSVGFGAGIGSSNIFFKDTYIDLKANSNTLPFRPSVPNTNSANFKKYKLTTVFAEIPVEFRYAGNPVNPNKGFKASIGAKIGTLLDAHTKGKNLVDQTGVSVYGSKYINKEKDKRFINGTRLAVTARVGYGIFSLDASYQVTSFLKDGAGPTIRPYSIGLTISGL</sequence>
<evidence type="ECO:0000313" key="4">
    <source>
        <dbReference type="Proteomes" id="UP001560573"/>
    </source>
</evidence>
<name>A0ABV3ZNJ9_9BACT</name>
<gene>
    <name evidence="3" type="ORF">QTN47_26740</name>
</gene>
<evidence type="ECO:0000256" key="1">
    <source>
        <dbReference type="SAM" id="SignalP"/>
    </source>
</evidence>
<dbReference type="RefSeq" id="WP_369332551.1">
    <property type="nucleotide sequence ID" value="NZ_JAULBC010000013.1"/>
</dbReference>
<feature type="chain" id="PRO_5046987172" evidence="1">
    <location>
        <begin position="21"/>
        <end position="253"/>
    </location>
</feature>
<feature type="domain" description="Outer membrane protein beta-barrel" evidence="2">
    <location>
        <begin position="59"/>
        <end position="226"/>
    </location>
</feature>
<dbReference type="InterPro" id="IPR025665">
    <property type="entry name" value="Beta-barrel_OMP_2"/>
</dbReference>
<comment type="caution">
    <text evidence="3">The sequence shown here is derived from an EMBL/GenBank/DDBJ whole genome shotgun (WGS) entry which is preliminary data.</text>
</comment>
<dbReference type="EMBL" id="JAULBC010000013">
    <property type="protein sequence ID" value="MEX6691135.1"/>
    <property type="molecule type" value="Genomic_DNA"/>
</dbReference>
<reference evidence="3 4" key="1">
    <citation type="submission" date="2023-07" db="EMBL/GenBank/DDBJ databases">
        <authorList>
            <person name="Lian W.-H."/>
        </authorList>
    </citation>
    <scope>NUCLEOTIDE SEQUENCE [LARGE SCALE GENOMIC DNA]</scope>
    <source>
        <strain evidence="3 4">SYSU DXS3180</strain>
    </source>
</reference>
<proteinExistence type="predicted"/>
<protein>
    <submittedName>
        <fullName evidence="3">Outer membrane beta-barrel protein</fullName>
    </submittedName>
</protein>